<gene>
    <name evidence="2" type="ORF">HZA61_06270</name>
</gene>
<feature type="transmembrane region" description="Helical" evidence="1">
    <location>
        <begin position="132"/>
        <end position="151"/>
    </location>
</feature>
<organism evidence="2 3">
    <name type="scientific">Eiseniibacteriota bacterium</name>
    <dbReference type="NCBI Taxonomy" id="2212470"/>
    <lineage>
        <taxon>Bacteria</taxon>
        <taxon>Candidatus Eiseniibacteriota</taxon>
    </lineage>
</organism>
<keyword evidence="1" id="KW-0472">Membrane</keyword>
<name>A0A933SES2_UNCEI</name>
<dbReference type="EMBL" id="JACRIW010000041">
    <property type="protein sequence ID" value="MBI5169073.1"/>
    <property type="molecule type" value="Genomic_DNA"/>
</dbReference>
<feature type="transmembrane region" description="Helical" evidence="1">
    <location>
        <begin position="37"/>
        <end position="57"/>
    </location>
</feature>
<feature type="transmembrane region" description="Helical" evidence="1">
    <location>
        <begin position="77"/>
        <end position="95"/>
    </location>
</feature>
<protein>
    <recommendedName>
        <fullName evidence="4">Cytochrome c-type biogenesis protein CcmF C-terminal domain-containing protein</fullName>
    </recommendedName>
</protein>
<sequence>MAHLNEWFPYVVVALSALSSVASLLPAPGGRDGLKSFAHVALFLAAAAFVVSLAHPALLPPSSIAMQANGSSQDPRIVGAVALALAAYLALLPVLQSLQLPTLGFVGSMLPGIAIGGVAVSLFYFMQVRSPLVWGGLLLAGLTIGQVVGLLPRLMRLGGVAGTLVLAAGCAALVGAGMLSLHGARAQETQIIQGSALDTLGLHFAFTGTEEPVKGSRRLLIAVGADSTMLRPMMSGGSSDSLTSVADAKLLGGPVIVPLALHEMRRKQPHGIAWIKKGETFDAGRARVKFLKYRIAMEDSVRVYADIEISSDQGTESLSPGWTAHDKGEVPFAATSKAMGPISVAGMDADNGRVALMFSSVEPPASHVALVDIRLRPALELAWAAAAVALVGLLLSLAAPAGAARRA</sequence>
<evidence type="ECO:0000256" key="1">
    <source>
        <dbReference type="SAM" id="Phobius"/>
    </source>
</evidence>
<evidence type="ECO:0000313" key="3">
    <source>
        <dbReference type="Proteomes" id="UP000696931"/>
    </source>
</evidence>
<feature type="transmembrane region" description="Helical" evidence="1">
    <location>
        <begin position="7"/>
        <end position="25"/>
    </location>
</feature>
<evidence type="ECO:0008006" key="4">
    <source>
        <dbReference type="Google" id="ProtNLM"/>
    </source>
</evidence>
<dbReference type="Proteomes" id="UP000696931">
    <property type="component" value="Unassembled WGS sequence"/>
</dbReference>
<comment type="caution">
    <text evidence="2">The sequence shown here is derived from an EMBL/GenBank/DDBJ whole genome shotgun (WGS) entry which is preliminary data.</text>
</comment>
<evidence type="ECO:0000313" key="2">
    <source>
        <dbReference type="EMBL" id="MBI5169073.1"/>
    </source>
</evidence>
<keyword evidence="1" id="KW-0812">Transmembrane</keyword>
<feature type="transmembrane region" description="Helical" evidence="1">
    <location>
        <begin position="102"/>
        <end position="126"/>
    </location>
</feature>
<accession>A0A933SES2</accession>
<reference evidence="2" key="1">
    <citation type="submission" date="2020-07" db="EMBL/GenBank/DDBJ databases">
        <title>Huge and variable diversity of episymbiotic CPR bacteria and DPANN archaea in groundwater ecosystems.</title>
        <authorList>
            <person name="He C.Y."/>
            <person name="Keren R."/>
            <person name="Whittaker M."/>
            <person name="Farag I.F."/>
            <person name="Doudna J."/>
            <person name="Cate J.H.D."/>
            <person name="Banfield J.F."/>
        </authorList>
    </citation>
    <scope>NUCLEOTIDE SEQUENCE</scope>
    <source>
        <strain evidence="2">NC_groundwater_1813_Pr3_B-0.1um_71_17</strain>
    </source>
</reference>
<feature type="transmembrane region" description="Helical" evidence="1">
    <location>
        <begin position="158"/>
        <end position="181"/>
    </location>
</feature>
<dbReference type="AlphaFoldDB" id="A0A933SES2"/>
<keyword evidence="1" id="KW-1133">Transmembrane helix</keyword>
<proteinExistence type="predicted"/>
<feature type="transmembrane region" description="Helical" evidence="1">
    <location>
        <begin position="381"/>
        <end position="404"/>
    </location>
</feature>